<dbReference type="Proteomes" id="UP001156666">
    <property type="component" value="Unassembled WGS sequence"/>
</dbReference>
<dbReference type="AlphaFoldDB" id="A0AA37SU27"/>
<sequence>MQKQVIIVIAALVLLSTSLSGQIGSQNSETKKYFIGSTFFMLGNLLPQNKPDFVQLNLGYRITPKDVVSIEVKTWKYAWPIGIPYGKYYEAPGENYPGYIREAGIALAYQRFIYKGAYAAVHAFNARQKYVDSEDNKIQIGYQLFMTYRLGYHFQFFKNRLFIEPSIAVTQWPINTNVPESFAAVEKKWNKYFLFEPGLHFGYKF</sequence>
<comment type="caution">
    <text evidence="2">The sequence shown here is derived from an EMBL/GenBank/DDBJ whole genome shotgun (WGS) entry which is preliminary data.</text>
</comment>
<feature type="signal peptide" evidence="1">
    <location>
        <begin position="1"/>
        <end position="21"/>
    </location>
</feature>
<dbReference type="EMBL" id="BSOH01000014">
    <property type="protein sequence ID" value="GLR18050.1"/>
    <property type="molecule type" value="Genomic_DNA"/>
</dbReference>
<reference evidence="2" key="2">
    <citation type="submission" date="2023-01" db="EMBL/GenBank/DDBJ databases">
        <title>Draft genome sequence of Portibacter lacus strain NBRC 108769.</title>
        <authorList>
            <person name="Sun Q."/>
            <person name="Mori K."/>
        </authorList>
    </citation>
    <scope>NUCLEOTIDE SEQUENCE</scope>
    <source>
        <strain evidence="2">NBRC 108769</strain>
    </source>
</reference>
<gene>
    <name evidence="2" type="ORF">GCM10007940_26650</name>
</gene>
<name>A0AA37SU27_9BACT</name>
<dbReference type="RefSeq" id="WP_235291725.1">
    <property type="nucleotide sequence ID" value="NZ_BSOH01000014.1"/>
</dbReference>
<protein>
    <recommendedName>
        <fullName evidence="4">DUF3575 domain-containing protein</fullName>
    </recommendedName>
</protein>
<reference evidence="2" key="1">
    <citation type="journal article" date="2014" name="Int. J. Syst. Evol. Microbiol.">
        <title>Complete genome sequence of Corynebacterium casei LMG S-19264T (=DSM 44701T), isolated from a smear-ripened cheese.</title>
        <authorList>
            <consortium name="US DOE Joint Genome Institute (JGI-PGF)"/>
            <person name="Walter F."/>
            <person name="Albersmeier A."/>
            <person name="Kalinowski J."/>
            <person name="Ruckert C."/>
        </authorList>
    </citation>
    <scope>NUCLEOTIDE SEQUENCE</scope>
    <source>
        <strain evidence="2">NBRC 108769</strain>
    </source>
</reference>
<accession>A0AA37SU27</accession>
<keyword evidence="1" id="KW-0732">Signal</keyword>
<keyword evidence="3" id="KW-1185">Reference proteome</keyword>
<evidence type="ECO:0000256" key="1">
    <source>
        <dbReference type="SAM" id="SignalP"/>
    </source>
</evidence>
<evidence type="ECO:0008006" key="4">
    <source>
        <dbReference type="Google" id="ProtNLM"/>
    </source>
</evidence>
<organism evidence="2 3">
    <name type="scientific">Portibacter lacus</name>
    <dbReference type="NCBI Taxonomy" id="1099794"/>
    <lineage>
        <taxon>Bacteria</taxon>
        <taxon>Pseudomonadati</taxon>
        <taxon>Bacteroidota</taxon>
        <taxon>Saprospiria</taxon>
        <taxon>Saprospirales</taxon>
        <taxon>Haliscomenobacteraceae</taxon>
        <taxon>Portibacter</taxon>
    </lineage>
</organism>
<evidence type="ECO:0000313" key="3">
    <source>
        <dbReference type="Proteomes" id="UP001156666"/>
    </source>
</evidence>
<evidence type="ECO:0000313" key="2">
    <source>
        <dbReference type="EMBL" id="GLR18050.1"/>
    </source>
</evidence>
<proteinExistence type="predicted"/>
<feature type="chain" id="PRO_5041331409" description="DUF3575 domain-containing protein" evidence="1">
    <location>
        <begin position="22"/>
        <end position="205"/>
    </location>
</feature>